<dbReference type="InterPro" id="IPR056024">
    <property type="entry name" value="DUF7605"/>
</dbReference>
<name>A0A1V6QPI3_9EURO</name>
<feature type="compositionally biased region" description="Basic and acidic residues" evidence="1">
    <location>
        <begin position="467"/>
        <end position="481"/>
    </location>
</feature>
<proteinExistence type="predicted"/>
<dbReference type="Proteomes" id="UP000191672">
    <property type="component" value="Unassembled WGS sequence"/>
</dbReference>
<protein>
    <recommendedName>
        <fullName evidence="6">G domain-containing protein</fullName>
    </recommendedName>
</protein>
<sequence length="946" mass="105966">MSVPSSGGTFSTASESGRIITPTSSQDVSGSESGLPIRQAPSIPRTLPTAQTPTFLFQNLQPDQASLNTTPRPSSPSSRLSPGRSPSTTSQIGGELSTPGPFSVPASVDTEDLQIPGGFPASSVSASAAGPSQENEDENEVISNDIRDETLPRAPIYNTRLQDGLKAVKRYLASLASTMSLSELTQDQSTSLHTLYKRTEEMSKFQYPVTRTVGFIGDSGVGKSSLINSLLDQKIARSSREGSACTCVATEFRHTDDTHTGPFTIEAEFMNTEEMRELLEHLLLDFRKFYVSSIYRELQTTEEQRKCQDAAVKSWETLQSLFKTQPSLTIEFLSDVAEGAHAQILTMLERWAYAGLTNRQGGSDALEYSVIAGDIEECKSILDHLAADNPEGGGPALWPFIKLIRVYLNSPILRTGLVLTDLPGLRDLNFARVRATERYLAHQCDEVFIVANISRAGTDESDVSPEEASREQGPDGRRVREMNKELEKVKGQRITAKSQRMKSKGDDLVKWLLKETGLSDRIVELDFDVTRFLIHRRNLNISRELRRKYDSVEVFCVSNTLYSEHRNGDPTQADRYLDLTGIRDLRRYCQLVPAEAQMRATTAFLEDEVPAMVGSIRQWALSGTDPVTAEKAAELRRVLNESQEALRRDFQSSEAHVTCMFQELRELFNNSIISCINTSRAQWKQESLDVSQRWAGWHWASYASFCQHDGNWSTKAHPKERPWNEQFIQQTREALDPVWEGIMEWLELKFEFLIDMLNVSFSALLSGIQEHQHLAPHALQNIIVNMGHRRENIHTHIKNEIINVVSKTQITKRDMLEHHADSFISMLMKPCYNYCNGVGGPGSDRLRKDHMEDHLRNSRLFASYSTHAKNVYGGIMTESLKALQEEIDKQVEGIVLDFHAVVADEGEIPEAERAPALANELRSLIQSGQAILEDTNKIAQQLNARG</sequence>
<feature type="compositionally biased region" description="Polar residues" evidence="1">
    <location>
        <begin position="48"/>
        <end position="68"/>
    </location>
</feature>
<keyword evidence="5" id="KW-1185">Reference proteome</keyword>
<feature type="compositionally biased region" description="Polar residues" evidence="1">
    <location>
        <begin position="1"/>
        <end position="32"/>
    </location>
</feature>
<feature type="region of interest" description="Disordered" evidence="1">
    <location>
        <begin position="459"/>
        <end position="481"/>
    </location>
</feature>
<evidence type="ECO:0000313" key="5">
    <source>
        <dbReference type="Proteomes" id="UP000191672"/>
    </source>
</evidence>
<evidence type="ECO:0000313" key="4">
    <source>
        <dbReference type="EMBL" id="OQD91133.1"/>
    </source>
</evidence>
<evidence type="ECO:0000259" key="2">
    <source>
        <dbReference type="Pfam" id="PF00350"/>
    </source>
</evidence>
<dbReference type="Pfam" id="PF00350">
    <property type="entry name" value="Dynamin_N"/>
    <property type="match status" value="1"/>
</dbReference>
<reference evidence="5" key="1">
    <citation type="journal article" date="2017" name="Nat. Microbiol.">
        <title>Global analysis of biosynthetic gene clusters reveals vast potential of secondary metabolite production in Penicillium species.</title>
        <authorList>
            <person name="Nielsen J.C."/>
            <person name="Grijseels S."/>
            <person name="Prigent S."/>
            <person name="Ji B."/>
            <person name="Dainat J."/>
            <person name="Nielsen K.F."/>
            <person name="Frisvad J.C."/>
            <person name="Workman M."/>
            <person name="Nielsen J."/>
        </authorList>
    </citation>
    <scope>NUCLEOTIDE SEQUENCE [LARGE SCALE GENOMIC DNA]</scope>
    <source>
        <strain evidence="5">IBT 31811</strain>
    </source>
</reference>
<dbReference type="Gene3D" id="3.40.50.300">
    <property type="entry name" value="P-loop containing nucleotide triphosphate hydrolases"/>
    <property type="match status" value="1"/>
</dbReference>
<feature type="compositionally biased region" description="Low complexity" evidence="1">
    <location>
        <begin position="69"/>
        <end position="90"/>
    </location>
</feature>
<dbReference type="AlphaFoldDB" id="A0A1V6QPI3"/>
<comment type="caution">
    <text evidence="4">The sequence shown here is derived from an EMBL/GenBank/DDBJ whole genome shotgun (WGS) entry which is preliminary data.</text>
</comment>
<dbReference type="STRING" id="416450.A0A1V6QPI3"/>
<organism evidence="4 5">
    <name type="scientific">Penicillium antarcticum</name>
    <dbReference type="NCBI Taxonomy" id="416450"/>
    <lineage>
        <taxon>Eukaryota</taxon>
        <taxon>Fungi</taxon>
        <taxon>Dikarya</taxon>
        <taxon>Ascomycota</taxon>
        <taxon>Pezizomycotina</taxon>
        <taxon>Eurotiomycetes</taxon>
        <taxon>Eurotiomycetidae</taxon>
        <taxon>Eurotiales</taxon>
        <taxon>Aspergillaceae</taxon>
        <taxon>Penicillium</taxon>
    </lineage>
</organism>
<dbReference type="CDD" id="cd00882">
    <property type="entry name" value="Ras_like_GTPase"/>
    <property type="match status" value="1"/>
</dbReference>
<feature type="region of interest" description="Disordered" evidence="1">
    <location>
        <begin position="1"/>
        <end position="147"/>
    </location>
</feature>
<accession>A0A1V6QPI3</accession>
<evidence type="ECO:0008006" key="6">
    <source>
        <dbReference type="Google" id="ProtNLM"/>
    </source>
</evidence>
<evidence type="ECO:0000259" key="3">
    <source>
        <dbReference type="Pfam" id="PF24564"/>
    </source>
</evidence>
<dbReference type="EMBL" id="MDYN01000001">
    <property type="protein sequence ID" value="OQD91133.1"/>
    <property type="molecule type" value="Genomic_DNA"/>
</dbReference>
<dbReference type="SUPFAM" id="SSF52540">
    <property type="entry name" value="P-loop containing nucleoside triphosphate hydrolases"/>
    <property type="match status" value="1"/>
</dbReference>
<gene>
    <name evidence="4" type="ORF">PENANT_c001G02645</name>
</gene>
<evidence type="ECO:0000256" key="1">
    <source>
        <dbReference type="SAM" id="MobiDB-lite"/>
    </source>
</evidence>
<feature type="compositionally biased region" description="Low complexity" evidence="1">
    <location>
        <begin position="116"/>
        <end position="132"/>
    </location>
</feature>
<feature type="domain" description="DUF7605" evidence="3">
    <location>
        <begin position="679"/>
        <end position="861"/>
    </location>
</feature>
<dbReference type="InterPro" id="IPR027417">
    <property type="entry name" value="P-loop_NTPase"/>
</dbReference>
<feature type="domain" description="Dynamin N-terminal" evidence="2">
    <location>
        <begin position="213"/>
        <end position="478"/>
    </location>
</feature>
<dbReference type="PANTHER" id="PTHR36681:SF3">
    <property type="entry name" value="NUCLEAR GTPASE, GERMINAL CENTER-ASSOCIATED, TANDEM DUPLICATE 3"/>
    <property type="match status" value="1"/>
</dbReference>
<dbReference type="Pfam" id="PF24564">
    <property type="entry name" value="DUF7605"/>
    <property type="match status" value="1"/>
</dbReference>
<dbReference type="InterPro" id="IPR045063">
    <property type="entry name" value="Dynamin_N"/>
</dbReference>
<dbReference type="PANTHER" id="PTHR36681">
    <property type="entry name" value="NUCLEAR GTPASE, GERMINAL CENTER-ASSOCIATED, TANDEM DUPLICATE 3"/>
    <property type="match status" value="1"/>
</dbReference>